<dbReference type="GO" id="GO:0005737">
    <property type="term" value="C:cytoplasm"/>
    <property type="evidence" value="ECO:0007669"/>
    <property type="project" value="UniProtKB-SubCell"/>
</dbReference>
<dbReference type="OrthoDB" id="410307at2759"/>
<comment type="subunit">
    <text evidence="5">Associates with the cytoplasmic CCR4-NOT deadenylase complex to trigger ARE-containing mRNA deadenylation and decay processes.</text>
</comment>
<feature type="compositionally biased region" description="Low complexity" evidence="6">
    <location>
        <begin position="307"/>
        <end position="320"/>
    </location>
</feature>
<dbReference type="RefSeq" id="XP_017347031.1">
    <property type="nucleotide sequence ID" value="XM_017491542.3"/>
</dbReference>
<evidence type="ECO:0000256" key="4">
    <source>
        <dbReference type="ARBA" id="ARBA00022833"/>
    </source>
</evidence>
<dbReference type="GO" id="GO:0061158">
    <property type="term" value="P:3'-UTR-mediated mRNA destabilization"/>
    <property type="evidence" value="ECO:0007669"/>
    <property type="project" value="UniProtKB-UniRule"/>
</dbReference>
<proteinExistence type="predicted"/>
<dbReference type="GO" id="GO:1990904">
    <property type="term" value="C:ribonucleoprotein complex"/>
    <property type="evidence" value="ECO:0007669"/>
    <property type="project" value="UniProtKB-KW"/>
</dbReference>
<dbReference type="GO" id="GO:0008270">
    <property type="term" value="F:zinc ion binding"/>
    <property type="evidence" value="ECO:0007669"/>
    <property type="project" value="UniProtKB-KW"/>
</dbReference>
<keyword evidence="2 5" id="KW-0677">Repeat</keyword>
<keyword evidence="1 5" id="KW-0479">Metal-binding</keyword>
<evidence type="ECO:0000256" key="2">
    <source>
        <dbReference type="ARBA" id="ARBA00022737"/>
    </source>
</evidence>
<evidence type="ECO:0000256" key="3">
    <source>
        <dbReference type="ARBA" id="ARBA00022771"/>
    </source>
</evidence>
<reference evidence="7" key="1">
    <citation type="journal article" date="2016" name="Nat. Commun.">
        <title>The channel catfish genome sequence provides insights into the evolution of scale formation in teleosts.</title>
        <authorList>
            <person name="Liu Z."/>
            <person name="Liu S."/>
            <person name="Yao J."/>
            <person name="Bao L."/>
            <person name="Zhang J."/>
            <person name="Li Y."/>
            <person name="Jiang C."/>
            <person name="Sun L."/>
            <person name="Wang R."/>
            <person name="Zhang Y."/>
            <person name="Zhou T."/>
            <person name="Zeng Q."/>
            <person name="Fu Q."/>
            <person name="Gao S."/>
            <person name="Li N."/>
            <person name="Koren S."/>
            <person name="Jiang Y."/>
            <person name="Zimin A."/>
            <person name="Xu P."/>
            <person name="Phillippy A.M."/>
            <person name="Geng X."/>
            <person name="Song L."/>
            <person name="Sun F."/>
            <person name="Li C."/>
            <person name="Wang X."/>
            <person name="Chen A."/>
            <person name="Jin Y."/>
            <person name="Yuan Z."/>
            <person name="Yang Y."/>
            <person name="Tan S."/>
            <person name="Peatman E."/>
            <person name="Lu J."/>
            <person name="Qin Z."/>
            <person name="Dunham R."/>
            <person name="Li Z."/>
            <person name="Sonstegard T."/>
            <person name="Feng J."/>
            <person name="Danzmann R.G."/>
            <person name="Schroeder S."/>
            <person name="Scheffler B."/>
            <person name="Duke M.V."/>
            <person name="Ballard L."/>
            <person name="Kucuktas H."/>
            <person name="Kaltenboeck L."/>
            <person name="Liu H."/>
            <person name="Armbruster J."/>
            <person name="Xie Y."/>
            <person name="Kirby M.L."/>
            <person name="Tian Y."/>
            <person name="Flanagan M.E."/>
            <person name="Mu W."/>
            <person name="Waldbieser G.C."/>
        </authorList>
    </citation>
    <scope>NUCLEOTIDE SEQUENCE [LARGE SCALE GENOMIC DNA]</scope>
    <source>
        <strain evidence="7">SDA103</strain>
    </source>
</reference>
<dbReference type="KEGG" id="ipu:108278286"/>
<keyword evidence="5" id="KW-0539">Nucleus</keyword>
<gene>
    <name evidence="8" type="primary">zgc:114130</name>
</gene>
<evidence type="ECO:0000313" key="8">
    <source>
        <dbReference type="RefSeq" id="XP_017347031.1"/>
    </source>
</evidence>
<dbReference type="InterPro" id="IPR000571">
    <property type="entry name" value="Znf_CCCH"/>
</dbReference>
<dbReference type="STRING" id="7998.ENSIPUP00000026952"/>
<dbReference type="PROSITE" id="PS50103">
    <property type="entry name" value="ZF_C3H1"/>
    <property type="match status" value="2"/>
</dbReference>
<keyword evidence="5" id="KW-0687">Ribonucleoprotein</keyword>
<keyword evidence="4 5" id="KW-0862">Zinc</keyword>
<keyword evidence="5" id="KW-0963">Cytoplasm</keyword>
<dbReference type="PANTHER" id="PTHR12547">
    <property type="entry name" value="CCCH ZINC FINGER/TIS11-RELATED"/>
    <property type="match status" value="1"/>
</dbReference>
<dbReference type="PANTHER" id="PTHR12547:SF18">
    <property type="entry name" value="PROTEIN TIS11"/>
    <property type="match status" value="1"/>
</dbReference>
<dbReference type="InterPro" id="IPR036855">
    <property type="entry name" value="Znf_CCCH_sf"/>
</dbReference>
<accession>A0A2D0SXH8</accession>
<dbReference type="Gene3D" id="4.10.1000.10">
    <property type="entry name" value="Zinc finger, CCCH-type"/>
    <property type="match status" value="2"/>
</dbReference>
<sequence>MPSFAFNQFIDRDDLLCKQLLNLDMGELPKTSAPPTSAVGYPKPGSITSNSWAQTKELPLPSRWNKMGFWSERAVSMVEGETGGLGWACDKPGSVSSAASFAGSTSCVSSSTASSRYKTELCRTFTERGTCKYGSKCQFAHGAEELRGINRHPKYKTEPCRTFHSIGFCPYGIRCHFVHNNDDDAHLRPRQPSLPTTTQRPPLLKQSFSFAGFPSNPLPLDRPFSQSSFLGMPSASPPSSGTVSDLLAMAFPEFLPSHDSGCSSGEPTPTTSPSQMAPGVPDQSFSVSLGTRSLSLTSLSDHEGRCSSSASSLSGSDSSSANDSAAKRLPIFSQLSVPDGFYSEGSSSFFL</sequence>
<name>A0A2D0SXH8_ICTPU</name>
<dbReference type="FunFam" id="4.10.1000.10:FF:000001">
    <property type="entry name" value="zinc finger CCCH domain-containing protein 15-like"/>
    <property type="match status" value="1"/>
</dbReference>
<organism evidence="7 8">
    <name type="scientific">Ictalurus punctatus</name>
    <name type="common">Channel catfish</name>
    <name type="synonym">Silurus punctatus</name>
    <dbReference type="NCBI Taxonomy" id="7998"/>
    <lineage>
        <taxon>Eukaryota</taxon>
        <taxon>Metazoa</taxon>
        <taxon>Chordata</taxon>
        <taxon>Craniata</taxon>
        <taxon>Vertebrata</taxon>
        <taxon>Euteleostomi</taxon>
        <taxon>Actinopterygii</taxon>
        <taxon>Neopterygii</taxon>
        <taxon>Teleostei</taxon>
        <taxon>Ostariophysi</taxon>
        <taxon>Siluriformes</taxon>
        <taxon>Ictaluridae</taxon>
        <taxon>Ictalurus</taxon>
    </lineage>
</organism>
<dbReference type="SMART" id="SM00356">
    <property type="entry name" value="ZnF_C3H1"/>
    <property type="match status" value="2"/>
</dbReference>
<dbReference type="GO" id="GO:0035925">
    <property type="term" value="F:mRNA 3'-UTR AU-rich region binding"/>
    <property type="evidence" value="ECO:0007669"/>
    <property type="project" value="UniProtKB-UniRule"/>
</dbReference>
<keyword evidence="3 5" id="KW-0863">Zinc-finger</keyword>
<comment type="function">
    <text evidence="5">Zinc-finger RNA-binding protein that destabilizes several cytoplasmic AU-rich element (ARE)-containing mRNA transcripts by promoting their poly(A) tail removal or deadenylation, and hence provide a mechanism for attenuating protein synthesis. Acts as a 3'-untranslated region (UTR) ARE mRNA-binding adapter protein to communicate signaling events to the mRNA decay machinery. Functions by recruiting the CCR4-NOT deadenylase complex and probably other components of the cytoplasmic RNA decay machinery to the bound ARE-containing mRNAs, and hence promotes ARE-mediated mRNA deadenylation and decay processes. Binds to 3'-UTR ARE of numerous mRNAs.</text>
</comment>
<dbReference type="GO" id="GO:1900153">
    <property type="term" value="P:positive regulation of nuclear-transcribed mRNA catabolic process, deadenylation-dependent decay"/>
    <property type="evidence" value="ECO:0007669"/>
    <property type="project" value="UniProtKB-UniRule"/>
</dbReference>
<dbReference type="FunFam" id="4.10.1000.10:FF:000002">
    <property type="entry name" value="Zinc finger protein 36, C3H1 type-like 1"/>
    <property type="match status" value="1"/>
</dbReference>
<dbReference type="Pfam" id="PF00642">
    <property type="entry name" value="zf-CCCH"/>
    <property type="match status" value="2"/>
</dbReference>
<evidence type="ECO:0000313" key="7">
    <source>
        <dbReference type="Proteomes" id="UP000221080"/>
    </source>
</evidence>
<dbReference type="InterPro" id="IPR045877">
    <property type="entry name" value="ZFP36-like"/>
</dbReference>
<dbReference type="AlphaFoldDB" id="A0A2D0SXH8"/>
<evidence type="ECO:0000256" key="1">
    <source>
        <dbReference type="ARBA" id="ARBA00022723"/>
    </source>
</evidence>
<dbReference type="SUPFAM" id="SSF90229">
    <property type="entry name" value="CCCH zinc finger"/>
    <property type="match status" value="2"/>
</dbReference>
<feature type="region of interest" description="Disordered" evidence="6">
    <location>
        <begin position="299"/>
        <end position="320"/>
    </location>
</feature>
<feature type="region of interest" description="Disordered" evidence="6">
    <location>
        <begin position="258"/>
        <end position="284"/>
    </location>
</feature>
<protein>
    <recommendedName>
        <fullName evidence="5">mRNA decay activator protein ZFP36</fullName>
    </recommendedName>
    <alternativeName>
        <fullName evidence="5">Zinc finger protein 36</fullName>
    </alternativeName>
</protein>
<feature type="compositionally biased region" description="Low complexity" evidence="6">
    <location>
        <begin position="260"/>
        <end position="274"/>
    </location>
</feature>
<evidence type="ECO:0000256" key="5">
    <source>
        <dbReference type="RuleBase" id="RU369014"/>
    </source>
</evidence>
<reference evidence="8" key="2">
    <citation type="submission" date="2025-08" db="UniProtKB">
        <authorList>
            <consortium name="RefSeq"/>
        </authorList>
    </citation>
    <scope>IDENTIFICATION</scope>
    <source>
        <tissue evidence="8">Blood</tissue>
    </source>
</reference>
<dbReference type="GO" id="GO:0005634">
    <property type="term" value="C:nucleus"/>
    <property type="evidence" value="ECO:0007669"/>
    <property type="project" value="UniProtKB-SubCell"/>
</dbReference>
<keyword evidence="7" id="KW-1185">Reference proteome</keyword>
<comment type="subcellular location">
    <subcellularLocation>
        <location evidence="5">Nucleus</location>
    </subcellularLocation>
    <subcellularLocation>
        <location evidence="5">Cytoplasm</location>
    </subcellularLocation>
</comment>
<dbReference type="Proteomes" id="UP000221080">
    <property type="component" value="Chromosome 17"/>
</dbReference>
<evidence type="ECO:0000256" key="6">
    <source>
        <dbReference type="SAM" id="MobiDB-lite"/>
    </source>
</evidence>
<dbReference type="GeneID" id="108278286"/>